<dbReference type="PANTHER" id="PTHR22708">
    <property type="entry name" value="LEUCINE-RICH REPEAT-CONTAINING PROTEIN 56"/>
    <property type="match status" value="1"/>
</dbReference>
<feature type="region of interest" description="Disordered" evidence="1">
    <location>
        <begin position="438"/>
        <end position="508"/>
    </location>
</feature>
<dbReference type="OrthoDB" id="676979at2759"/>
<dbReference type="SUPFAM" id="SSF52058">
    <property type="entry name" value="L domain-like"/>
    <property type="match status" value="1"/>
</dbReference>
<feature type="compositionally biased region" description="Basic and acidic residues" evidence="1">
    <location>
        <begin position="389"/>
        <end position="402"/>
    </location>
</feature>
<feature type="compositionally biased region" description="Polar residues" evidence="1">
    <location>
        <begin position="12"/>
        <end position="35"/>
    </location>
</feature>
<dbReference type="PANTHER" id="PTHR22708:SF0">
    <property type="entry name" value="LEUCINE-RICH REPEAT-CONTAINING PROTEIN 56"/>
    <property type="match status" value="1"/>
</dbReference>
<dbReference type="AlphaFoldDB" id="A0A6P3J4C6"/>
<proteinExistence type="predicted"/>
<evidence type="ECO:0000256" key="1">
    <source>
        <dbReference type="SAM" id="MobiDB-lite"/>
    </source>
</evidence>
<feature type="compositionally biased region" description="Low complexity" evidence="1">
    <location>
        <begin position="559"/>
        <end position="573"/>
    </location>
</feature>
<sequence length="573" mass="61391">MDQARDGAHGSRPSTASIQVRELSSQGLHNPQPQSKAPGCSGHGHSEQLAEECLSPARLQALAQVDDLRLVSMLEMCVNTRESSLGSLGLHLPNLSQLKLNGSCLGSLSTRVTCSQAWALQRLQPGGKAGSRALWSSSSARRPHKPELYLSYNNIWDLSPLCLLEQLEVLDLEGNCVEDLGQLRYLQLCPQLATLTLEGNPLCLRPGSGPTHQVPQGYNYRAEVRKLIPQLQVLDELPAAHTGLPASQKLDQDWLLVKEAIKEACTLDSLLPRAVGSVDGVQLGGLLAEQLACALVTSDFDPRADQTHGSPMWRLSPELCLPETQPWAPRRGPLSLLVPGMPLPEGLLPKGPAPEDGTSNLTHGAGRVLCGNPTKGLRERRHGCQAGVHPEKLPSPRLEELAPRASASEPDPADDHDLLAWAGLQALRELRLRPLPSRCPESWEEGAAGPWGPQRGPEEQEDEAGPKPHRRPPSLAPESSRTSGYNLIPCPPKSFKPDRGRNSWGSTDLQFRGRRLRTLGSLGPGLGQGLAPVTALRAREVTSGPSPQAEGCPGPKPAPDSAASPPASGACRT</sequence>
<dbReference type="GeneID" id="105003730"/>
<name>A0A6P3J4C6_BISBB</name>
<reference evidence="3" key="1">
    <citation type="submission" date="2025-08" db="UniProtKB">
        <authorList>
            <consortium name="RefSeq"/>
        </authorList>
    </citation>
    <scope>IDENTIFICATION</scope>
    <source>
        <tissue evidence="3">Blood</tissue>
    </source>
</reference>
<dbReference type="RefSeq" id="XP_010859424.1">
    <property type="nucleotide sequence ID" value="XM_010861122.1"/>
</dbReference>
<dbReference type="KEGG" id="bbis:105003730"/>
<protein>
    <submittedName>
        <fullName evidence="3">Leucine-rich repeat-containing protein 56</fullName>
    </submittedName>
</protein>
<gene>
    <name evidence="3" type="primary">LRRC56</name>
</gene>
<dbReference type="InterPro" id="IPR040091">
    <property type="entry name" value="LRRC56"/>
</dbReference>
<dbReference type="CTD" id="115399"/>
<dbReference type="InterPro" id="IPR001611">
    <property type="entry name" value="Leu-rich_rpt"/>
</dbReference>
<dbReference type="Proteomes" id="UP000515208">
    <property type="component" value="Unplaced"/>
</dbReference>
<feature type="region of interest" description="Disordered" evidence="1">
    <location>
        <begin position="538"/>
        <end position="573"/>
    </location>
</feature>
<evidence type="ECO:0000313" key="3">
    <source>
        <dbReference type="RefSeq" id="XP_010859424.1"/>
    </source>
</evidence>
<feature type="region of interest" description="Disordered" evidence="1">
    <location>
        <begin position="1"/>
        <end position="46"/>
    </location>
</feature>
<evidence type="ECO:0000313" key="2">
    <source>
        <dbReference type="Proteomes" id="UP000515208"/>
    </source>
</evidence>
<feature type="region of interest" description="Disordered" evidence="1">
    <location>
        <begin position="371"/>
        <end position="416"/>
    </location>
</feature>
<accession>A0A6P3J4C6</accession>
<dbReference type="PROSITE" id="PS51450">
    <property type="entry name" value="LRR"/>
    <property type="match status" value="1"/>
</dbReference>
<keyword evidence="2" id="KW-1185">Reference proteome</keyword>
<organism evidence="2 3">
    <name type="scientific">Bison bison bison</name>
    <name type="common">North American plains bison</name>
    <dbReference type="NCBI Taxonomy" id="43346"/>
    <lineage>
        <taxon>Eukaryota</taxon>
        <taxon>Metazoa</taxon>
        <taxon>Chordata</taxon>
        <taxon>Craniata</taxon>
        <taxon>Vertebrata</taxon>
        <taxon>Euteleostomi</taxon>
        <taxon>Mammalia</taxon>
        <taxon>Eutheria</taxon>
        <taxon>Laurasiatheria</taxon>
        <taxon>Artiodactyla</taxon>
        <taxon>Ruminantia</taxon>
        <taxon>Pecora</taxon>
        <taxon>Bovidae</taxon>
        <taxon>Bovinae</taxon>
        <taxon>Bison</taxon>
    </lineage>
</organism>
<dbReference type="InterPro" id="IPR032675">
    <property type="entry name" value="LRR_dom_sf"/>
</dbReference>
<dbReference type="Gene3D" id="3.80.10.10">
    <property type="entry name" value="Ribonuclease Inhibitor"/>
    <property type="match status" value="1"/>
</dbReference>